<dbReference type="PANTHER" id="PTHR33112">
    <property type="entry name" value="DOMAIN PROTEIN, PUTATIVE-RELATED"/>
    <property type="match status" value="1"/>
</dbReference>
<dbReference type="Pfam" id="PF06985">
    <property type="entry name" value="HET"/>
    <property type="match status" value="1"/>
</dbReference>
<dbReference type="AlphaFoldDB" id="A0A8H4P7W1"/>
<accession>A0A8H4P7W1</accession>
<protein>
    <submittedName>
        <fullName evidence="2">HET-domain-containing protein</fullName>
    </submittedName>
</protein>
<dbReference type="PANTHER" id="PTHR33112:SF12">
    <property type="entry name" value="HETEROKARYON INCOMPATIBILITY DOMAIN-CONTAINING PROTEIN"/>
    <property type="match status" value="1"/>
</dbReference>
<keyword evidence="3" id="KW-1185">Reference proteome</keyword>
<comment type="caution">
    <text evidence="2">The sequence shown here is derived from an EMBL/GenBank/DDBJ whole genome shotgun (WGS) entry which is preliminary data.</text>
</comment>
<feature type="domain" description="Heterokaryon incompatibility" evidence="1">
    <location>
        <begin position="185"/>
        <end position="335"/>
    </location>
</feature>
<dbReference type="Proteomes" id="UP000605986">
    <property type="component" value="Unassembled WGS sequence"/>
</dbReference>
<proteinExistence type="predicted"/>
<dbReference type="OrthoDB" id="5135333at2759"/>
<evidence type="ECO:0000313" key="2">
    <source>
        <dbReference type="EMBL" id="KAF4451232.1"/>
    </source>
</evidence>
<organism evidence="2 3">
    <name type="scientific">Fusarium austroafricanum</name>
    <dbReference type="NCBI Taxonomy" id="2364996"/>
    <lineage>
        <taxon>Eukaryota</taxon>
        <taxon>Fungi</taxon>
        <taxon>Dikarya</taxon>
        <taxon>Ascomycota</taxon>
        <taxon>Pezizomycotina</taxon>
        <taxon>Sordariomycetes</taxon>
        <taxon>Hypocreomycetidae</taxon>
        <taxon>Hypocreales</taxon>
        <taxon>Nectriaceae</taxon>
        <taxon>Fusarium</taxon>
        <taxon>Fusarium concolor species complex</taxon>
    </lineage>
</organism>
<dbReference type="InterPro" id="IPR010730">
    <property type="entry name" value="HET"/>
</dbReference>
<evidence type="ECO:0000259" key="1">
    <source>
        <dbReference type="Pfam" id="PF06985"/>
    </source>
</evidence>
<reference evidence="2" key="1">
    <citation type="submission" date="2020-01" db="EMBL/GenBank/DDBJ databases">
        <title>Identification and distribution of gene clusters putatively required for synthesis of sphingolipid metabolism inhibitors in phylogenetically diverse species of the filamentous fungus Fusarium.</title>
        <authorList>
            <person name="Kim H.-S."/>
            <person name="Busman M."/>
            <person name="Brown D.W."/>
            <person name="Divon H."/>
            <person name="Uhlig S."/>
            <person name="Proctor R.H."/>
        </authorList>
    </citation>
    <scope>NUCLEOTIDE SEQUENCE</scope>
    <source>
        <strain evidence="2">NRRL 53441</strain>
    </source>
</reference>
<name>A0A8H4P7W1_9HYPO</name>
<dbReference type="EMBL" id="JAADJG010000225">
    <property type="protein sequence ID" value="KAF4451232.1"/>
    <property type="molecule type" value="Genomic_DNA"/>
</dbReference>
<gene>
    <name evidence="2" type="ORF">F53441_5775</name>
</gene>
<evidence type="ECO:0000313" key="3">
    <source>
        <dbReference type="Proteomes" id="UP000605986"/>
    </source>
</evidence>
<sequence>MSLANSAGSSQRSKESCDVCAALEKLFTNDNVNIDIRDEWQDYGKYCAGHSSLLQWIESKCREGYDRLKKAHRIPSTDGYEVSVIFFLREGGGIPRVYVRNAERYWRYQILLHTKSRSGVVKGYSPISVLDPEWVDLTIAKTWMKRCIAEHTSKCESSLIEQVSPAWVIDTKDGCLVPGNDSRPFVALSYRWGSLTTRQMGEAAFKNMATPGSLLQDNAFLTPTVKDAIYTVREIGERYLWVDAICLAPNNEKQLAEQLQLMGAIYASAKLTIVALDGDASTGLKGLQSQSPPRTLPNIFPWKDDKSLLARHLPPLTVENLEASRYFERGWTFQEYILSPRRLIFGNQQVHWQCSCSEWHEDLPNTEAEEEEDISDLDKTYTEAFSNIKKGLLDFKDLGLLISEYNRRELTYPEDAFPAFNGLLKYLEKFSFKQGFLFGLPIANFDAALMWSCAFGMHAPRSSSQSGLRRRQRSARHYSVLPGTYLPSWSWIGWKGEGIKILEKEAQSIWSDSLLDIAEGDPTFLLWHSVITTPITQWYSHTSPDGNGKQPIPRYPTVYNKDSELSYDQEVWTRRELVSTEDEDGMALLTQIGVRHLYEHINFPGRRFLWPLPQMNPVEESTQPNLEQNPFISGRTKRAWFRALRYHEYNHTVRMDMHLSLLDRHRRLCGWIQLPNNEESLNFPEANFAEDIDTENDIPLAMDDTFLKPFPERRHLVELVAICLSKHPYRLPKGISLGLKEFYGVLWVEWTDGVAYRRGCGYVNKELWDEQDAEDVDLVLG</sequence>